<reference evidence="1 2" key="1">
    <citation type="journal article" date="2014" name="Antonie Van Leeuwenhoek">
        <title>Oenococcus alcoholitolerans sp. nov., a lactic acid bacteria isolated from cachaca and ethanol fermentation processes.</title>
        <authorList>
            <person name="Badotti F."/>
            <person name="Moreira A.P."/>
            <person name="Tonon L.A."/>
            <person name="de Lucena B.T."/>
            <person name="Gomes Fde C."/>
            <person name="Kruger R."/>
            <person name="Thompson C.C."/>
            <person name="de Morais M.A.Jr."/>
            <person name="Rosa C.A."/>
            <person name="Thompson F.L."/>
        </authorList>
    </citation>
    <scope>NUCLEOTIDE SEQUENCE [LARGE SCALE GENOMIC DNA]</scope>
    <source>
        <strain evidence="1 2">UFRJ-M7.2.18</strain>
    </source>
</reference>
<gene>
    <name evidence="1" type="ORF">Q757_09760</name>
</gene>
<name>A0ABR4XNP2_9LACO</name>
<evidence type="ECO:0008006" key="3">
    <source>
        <dbReference type="Google" id="ProtNLM"/>
    </source>
</evidence>
<accession>A0ABR4XNP2</accession>
<dbReference type="Proteomes" id="UP000030023">
    <property type="component" value="Unassembled WGS sequence"/>
</dbReference>
<protein>
    <recommendedName>
        <fullName evidence="3">Tetratricopeptide repeat protein</fullName>
    </recommendedName>
</protein>
<dbReference type="InterPro" id="IPR011990">
    <property type="entry name" value="TPR-like_helical_dom_sf"/>
</dbReference>
<keyword evidence="2" id="KW-1185">Reference proteome</keyword>
<dbReference type="EMBL" id="AXCV01000610">
    <property type="protein sequence ID" value="KGO21832.1"/>
    <property type="molecule type" value="Genomic_DNA"/>
</dbReference>
<sequence>MIKADLAFDWKKDYDEAQFFFNWVLDHDDDPFENLLALNGLGSIYLQKDKHDLASYYFDRIDDQLIKEKNFANNKQTIAILFNLANFYLLEQNYKKSQKVIEQALTSSKTYKNFDSVDKIIYLKAYLASIDNKESETEDLIQQAKVFAEFNADQEIIDAIDYYEKNHQFKK</sequence>
<proteinExistence type="predicted"/>
<organism evidence="1 2">
    <name type="scientific">Oenococcus alcoholitolerans</name>
    <dbReference type="NCBI Taxonomy" id="931074"/>
    <lineage>
        <taxon>Bacteria</taxon>
        <taxon>Bacillati</taxon>
        <taxon>Bacillota</taxon>
        <taxon>Bacilli</taxon>
        <taxon>Lactobacillales</taxon>
        <taxon>Lactobacillaceae</taxon>
        <taxon>Oenococcus</taxon>
    </lineage>
</organism>
<evidence type="ECO:0000313" key="2">
    <source>
        <dbReference type="Proteomes" id="UP000030023"/>
    </source>
</evidence>
<dbReference type="Gene3D" id="1.25.40.10">
    <property type="entry name" value="Tetratricopeptide repeat domain"/>
    <property type="match status" value="1"/>
</dbReference>
<comment type="caution">
    <text evidence="1">The sequence shown here is derived from an EMBL/GenBank/DDBJ whole genome shotgun (WGS) entry which is preliminary data.</text>
</comment>
<dbReference type="SUPFAM" id="SSF48452">
    <property type="entry name" value="TPR-like"/>
    <property type="match status" value="1"/>
</dbReference>
<evidence type="ECO:0000313" key="1">
    <source>
        <dbReference type="EMBL" id="KGO21832.1"/>
    </source>
</evidence>